<proteinExistence type="inferred from homology"/>
<comment type="similarity">
    <text evidence="3">Belongs to the CND2 (condensin subunit 2) family.</text>
</comment>
<keyword evidence="9" id="KW-0226">DNA condensation</keyword>
<evidence type="ECO:0000256" key="2">
    <source>
        <dbReference type="ARBA" id="ARBA00004496"/>
    </source>
</evidence>
<dbReference type="GO" id="GO:0003682">
    <property type="term" value="F:chromatin binding"/>
    <property type="evidence" value="ECO:0007669"/>
    <property type="project" value="TreeGrafter"/>
</dbReference>
<feature type="region of interest" description="Disordered" evidence="11">
    <location>
        <begin position="214"/>
        <end position="243"/>
    </location>
</feature>
<evidence type="ECO:0000313" key="12">
    <source>
        <dbReference type="EMBL" id="CAL4101618.1"/>
    </source>
</evidence>
<evidence type="ECO:0000256" key="7">
    <source>
        <dbReference type="ARBA" id="ARBA00022618"/>
    </source>
</evidence>
<evidence type="ECO:0000313" key="13">
    <source>
        <dbReference type="Proteomes" id="UP001497623"/>
    </source>
</evidence>
<feature type="region of interest" description="Disordered" evidence="11">
    <location>
        <begin position="40"/>
        <end position="69"/>
    </location>
</feature>
<accession>A0AAV2QY09</accession>
<evidence type="ECO:0000256" key="6">
    <source>
        <dbReference type="ARBA" id="ARBA00022490"/>
    </source>
</evidence>
<keyword evidence="13" id="KW-1185">Reference proteome</keyword>
<comment type="caution">
    <text evidence="12">The sequence shown here is derived from an EMBL/GenBank/DDBJ whole genome shotgun (WGS) entry which is preliminary data.</text>
</comment>
<dbReference type="GO" id="GO:0051301">
    <property type="term" value="P:cell division"/>
    <property type="evidence" value="ECO:0007669"/>
    <property type="project" value="UniProtKB-KW"/>
</dbReference>
<evidence type="ECO:0000256" key="11">
    <source>
        <dbReference type="SAM" id="MobiDB-lite"/>
    </source>
</evidence>
<dbReference type="Proteomes" id="UP001497623">
    <property type="component" value="Unassembled WGS sequence"/>
</dbReference>
<keyword evidence="7" id="KW-0132">Cell division</keyword>
<evidence type="ECO:0000256" key="1">
    <source>
        <dbReference type="ARBA" id="ARBA00004286"/>
    </source>
</evidence>
<keyword evidence="6" id="KW-0963">Cytoplasm</keyword>
<dbReference type="EMBL" id="CAXKWB010011499">
    <property type="protein sequence ID" value="CAL4101618.1"/>
    <property type="molecule type" value="Genomic_DNA"/>
</dbReference>
<protein>
    <recommendedName>
        <fullName evidence="4">Condensin complex subunit 2</fullName>
    </recommendedName>
</protein>
<feature type="region of interest" description="Disordered" evidence="11">
    <location>
        <begin position="93"/>
        <end position="135"/>
    </location>
</feature>
<reference evidence="12 13" key="1">
    <citation type="submission" date="2024-05" db="EMBL/GenBank/DDBJ databases">
        <authorList>
            <person name="Wallberg A."/>
        </authorList>
    </citation>
    <scope>NUCLEOTIDE SEQUENCE [LARGE SCALE GENOMIC DNA]</scope>
</reference>
<evidence type="ECO:0000256" key="10">
    <source>
        <dbReference type="ARBA" id="ARBA00023306"/>
    </source>
</evidence>
<keyword evidence="10" id="KW-0131">Cell cycle</keyword>
<dbReference type="AlphaFoldDB" id="A0AAV2QY09"/>
<name>A0AAV2QY09_MEGNR</name>
<evidence type="ECO:0000256" key="4">
    <source>
        <dbReference type="ARBA" id="ARBA00016065"/>
    </source>
</evidence>
<dbReference type="GO" id="GO:0007076">
    <property type="term" value="P:mitotic chromosome condensation"/>
    <property type="evidence" value="ECO:0007669"/>
    <property type="project" value="InterPro"/>
</dbReference>
<dbReference type="Pfam" id="PF05786">
    <property type="entry name" value="Cnd2"/>
    <property type="match status" value="1"/>
</dbReference>
<gene>
    <name evidence="12" type="ORF">MNOR_LOCUS17055</name>
</gene>
<sequence length="243" mass="27432">MHFSVIFFTYFLNQNKSSRHSFVFLSAVACAVNMTKDARRASSSFQLSPKKRRSFLSTPGQMAPSPASRRSILMAPEPMAMEDGVFQDLSENNDEKEKRQRQLNRLQEKQHRNFTSPTIQGVEKRKSLSGAEGLSNQQLSEHYTKCIQLSSENKINIKNAFNLDLIDYMSEMVRRKNTDMNNFQLASCTLDASTKIYAYRVDSIHTDTLKMAGGLGRTQEKKDGEGNEAGQEGSGLAEAKKKR</sequence>
<dbReference type="InterPro" id="IPR022816">
    <property type="entry name" value="Condensin_barren_su2"/>
</dbReference>
<dbReference type="GO" id="GO:0005737">
    <property type="term" value="C:cytoplasm"/>
    <property type="evidence" value="ECO:0007669"/>
    <property type="project" value="UniProtKB-SubCell"/>
</dbReference>
<dbReference type="GO" id="GO:0000796">
    <property type="term" value="C:condensin complex"/>
    <property type="evidence" value="ECO:0007669"/>
    <property type="project" value="InterPro"/>
</dbReference>
<comment type="subcellular location">
    <subcellularLocation>
        <location evidence="1">Chromosome</location>
    </subcellularLocation>
    <subcellularLocation>
        <location evidence="2">Cytoplasm</location>
    </subcellularLocation>
</comment>
<feature type="compositionally biased region" description="Basic and acidic residues" evidence="11">
    <location>
        <begin position="93"/>
        <end position="111"/>
    </location>
</feature>
<dbReference type="PANTHER" id="PTHR13108">
    <property type="entry name" value="CONDENSIN COMPLEX SUBUNIT 2"/>
    <property type="match status" value="1"/>
</dbReference>
<organism evidence="12 13">
    <name type="scientific">Meganyctiphanes norvegica</name>
    <name type="common">Northern krill</name>
    <name type="synonym">Thysanopoda norvegica</name>
    <dbReference type="NCBI Taxonomy" id="48144"/>
    <lineage>
        <taxon>Eukaryota</taxon>
        <taxon>Metazoa</taxon>
        <taxon>Ecdysozoa</taxon>
        <taxon>Arthropoda</taxon>
        <taxon>Crustacea</taxon>
        <taxon>Multicrustacea</taxon>
        <taxon>Malacostraca</taxon>
        <taxon>Eumalacostraca</taxon>
        <taxon>Eucarida</taxon>
        <taxon>Euphausiacea</taxon>
        <taxon>Euphausiidae</taxon>
        <taxon>Meganyctiphanes</taxon>
    </lineage>
</organism>
<dbReference type="PANTHER" id="PTHR13108:SF9">
    <property type="entry name" value="CONDENSIN COMPLEX SUBUNIT 2"/>
    <property type="match status" value="1"/>
</dbReference>
<keyword evidence="8" id="KW-0498">Mitosis</keyword>
<evidence type="ECO:0000256" key="8">
    <source>
        <dbReference type="ARBA" id="ARBA00022776"/>
    </source>
</evidence>
<keyword evidence="5" id="KW-0158">Chromosome</keyword>
<feature type="non-terminal residue" evidence="12">
    <location>
        <position position="243"/>
    </location>
</feature>
<evidence type="ECO:0000256" key="5">
    <source>
        <dbReference type="ARBA" id="ARBA00022454"/>
    </source>
</evidence>
<evidence type="ECO:0000256" key="9">
    <source>
        <dbReference type="ARBA" id="ARBA00023067"/>
    </source>
</evidence>
<evidence type="ECO:0000256" key="3">
    <source>
        <dbReference type="ARBA" id="ARBA00009471"/>
    </source>
</evidence>